<dbReference type="PANTHER" id="PTHR16515">
    <property type="entry name" value="PR DOMAIN ZINC FINGER PROTEIN"/>
    <property type="match status" value="1"/>
</dbReference>
<evidence type="ECO:0000256" key="5">
    <source>
        <dbReference type="ARBA" id="ARBA00022833"/>
    </source>
</evidence>
<organism evidence="10 11">
    <name type="scientific">Polyplax serrata</name>
    <name type="common">Common mouse louse</name>
    <dbReference type="NCBI Taxonomy" id="468196"/>
    <lineage>
        <taxon>Eukaryota</taxon>
        <taxon>Metazoa</taxon>
        <taxon>Ecdysozoa</taxon>
        <taxon>Arthropoda</taxon>
        <taxon>Hexapoda</taxon>
        <taxon>Insecta</taxon>
        <taxon>Pterygota</taxon>
        <taxon>Neoptera</taxon>
        <taxon>Paraneoptera</taxon>
        <taxon>Psocodea</taxon>
        <taxon>Troctomorpha</taxon>
        <taxon>Phthiraptera</taxon>
        <taxon>Anoplura</taxon>
        <taxon>Polyplacidae</taxon>
        <taxon>Polyplax</taxon>
    </lineage>
</organism>
<protein>
    <recommendedName>
        <fullName evidence="9">C2H2-type domain-containing protein</fullName>
    </recommendedName>
</protein>
<evidence type="ECO:0000256" key="2">
    <source>
        <dbReference type="ARBA" id="ARBA00022723"/>
    </source>
</evidence>
<feature type="domain" description="C2H2-type" evidence="9">
    <location>
        <begin position="154"/>
        <end position="181"/>
    </location>
</feature>
<dbReference type="InterPro" id="IPR013087">
    <property type="entry name" value="Znf_C2H2_type"/>
</dbReference>
<dbReference type="SMART" id="SM00355">
    <property type="entry name" value="ZnF_C2H2"/>
    <property type="match status" value="4"/>
</dbReference>
<comment type="subcellular location">
    <subcellularLocation>
        <location evidence="1">Nucleus</location>
    </subcellularLocation>
</comment>
<dbReference type="Pfam" id="PF12874">
    <property type="entry name" value="zf-met"/>
    <property type="match status" value="1"/>
</dbReference>
<dbReference type="Proteomes" id="UP001372834">
    <property type="component" value="Unassembled WGS sequence"/>
</dbReference>
<dbReference type="GO" id="GO:0010468">
    <property type="term" value="P:regulation of gene expression"/>
    <property type="evidence" value="ECO:0007669"/>
    <property type="project" value="TreeGrafter"/>
</dbReference>
<dbReference type="FunFam" id="3.30.160.60:FF:000446">
    <property type="entry name" value="Zinc finger protein"/>
    <property type="match status" value="1"/>
</dbReference>
<dbReference type="FunFam" id="3.30.160.60:FF:000875">
    <property type="entry name" value="zinc finger protein 236 isoform X7"/>
    <property type="match status" value="1"/>
</dbReference>
<evidence type="ECO:0000256" key="8">
    <source>
        <dbReference type="PROSITE-ProRule" id="PRU00042"/>
    </source>
</evidence>
<dbReference type="PROSITE" id="PS50157">
    <property type="entry name" value="ZINC_FINGER_C2H2_2"/>
    <property type="match status" value="4"/>
</dbReference>
<dbReference type="EMBL" id="JAWJWE010000003">
    <property type="protein sequence ID" value="KAK6638471.1"/>
    <property type="molecule type" value="Genomic_DNA"/>
</dbReference>
<sequence>MDLRVHRNEDPYWIPKQNVGVREHINPYNKSENIVPAHPVRIEVEVDHSLFGESRENRSFPNETYTTGTKRKTRTKCNCIECNPDFAGNPNPTPNVFQCNLCQKCFTKCKYFRRHVGLHAKTKTLKCDLCQVSFMFSYQLQSHRLTHTHGQKPFQCSICRKSFTSKYYLKQHEWVHNPITPFKCRVCGKGYSSEGYFKRHELSHAQ</sequence>
<dbReference type="GO" id="GO:0008270">
    <property type="term" value="F:zinc ion binding"/>
    <property type="evidence" value="ECO:0007669"/>
    <property type="project" value="UniProtKB-KW"/>
</dbReference>
<dbReference type="Gene3D" id="3.30.160.60">
    <property type="entry name" value="Classic Zinc Finger"/>
    <property type="match status" value="3"/>
</dbReference>
<dbReference type="InterPro" id="IPR036236">
    <property type="entry name" value="Znf_C2H2_sf"/>
</dbReference>
<gene>
    <name evidence="10" type="ORF">RUM43_006738</name>
</gene>
<keyword evidence="3" id="KW-0677">Repeat</keyword>
<dbReference type="Pfam" id="PF00096">
    <property type="entry name" value="zf-C2H2"/>
    <property type="match status" value="2"/>
</dbReference>
<evidence type="ECO:0000256" key="1">
    <source>
        <dbReference type="ARBA" id="ARBA00004123"/>
    </source>
</evidence>
<feature type="domain" description="C2H2-type" evidence="9">
    <location>
        <begin position="182"/>
        <end position="206"/>
    </location>
</feature>
<dbReference type="GO" id="GO:0005634">
    <property type="term" value="C:nucleus"/>
    <property type="evidence" value="ECO:0007669"/>
    <property type="project" value="UniProtKB-SubCell"/>
</dbReference>
<keyword evidence="6" id="KW-0238">DNA-binding</keyword>
<accession>A0AAN8PB94</accession>
<name>A0AAN8PB94_POLSC</name>
<keyword evidence="5" id="KW-0862">Zinc</keyword>
<feature type="domain" description="C2H2-type" evidence="9">
    <location>
        <begin position="125"/>
        <end position="152"/>
    </location>
</feature>
<evidence type="ECO:0000259" key="9">
    <source>
        <dbReference type="PROSITE" id="PS50157"/>
    </source>
</evidence>
<dbReference type="AlphaFoldDB" id="A0AAN8PB94"/>
<proteinExistence type="predicted"/>
<dbReference type="PANTHER" id="PTHR16515:SF66">
    <property type="entry name" value="C2H2-TYPE DOMAIN-CONTAINING PROTEIN"/>
    <property type="match status" value="1"/>
</dbReference>
<evidence type="ECO:0000256" key="3">
    <source>
        <dbReference type="ARBA" id="ARBA00022737"/>
    </source>
</evidence>
<evidence type="ECO:0000256" key="7">
    <source>
        <dbReference type="ARBA" id="ARBA00023242"/>
    </source>
</evidence>
<dbReference type="GO" id="GO:0003677">
    <property type="term" value="F:DNA binding"/>
    <property type="evidence" value="ECO:0007669"/>
    <property type="project" value="UniProtKB-KW"/>
</dbReference>
<keyword evidence="4 8" id="KW-0863">Zinc-finger</keyword>
<evidence type="ECO:0000313" key="10">
    <source>
        <dbReference type="EMBL" id="KAK6638471.1"/>
    </source>
</evidence>
<reference evidence="10 11" key="1">
    <citation type="submission" date="2023-10" db="EMBL/GenBank/DDBJ databases">
        <title>Genomes of two closely related lineages of the louse Polyplax serrata with different host specificities.</title>
        <authorList>
            <person name="Martinu J."/>
            <person name="Tarabai H."/>
            <person name="Stefka J."/>
            <person name="Hypsa V."/>
        </authorList>
    </citation>
    <scope>NUCLEOTIDE SEQUENCE [LARGE SCALE GENOMIC DNA]</scope>
    <source>
        <strain evidence="10">HR10_N</strain>
    </source>
</reference>
<evidence type="ECO:0000256" key="4">
    <source>
        <dbReference type="ARBA" id="ARBA00022771"/>
    </source>
</evidence>
<dbReference type="PROSITE" id="PS00028">
    <property type="entry name" value="ZINC_FINGER_C2H2_1"/>
    <property type="match status" value="4"/>
</dbReference>
<keyword evidence="2" id="KW-0479">Metal-binding</keyword>
<dbReference type="SUPFAM" id="SSF57667">
    <property type="entry name" value="beta-beta-alpha zinc fingers"/>
    <property type="match status" value="2"/>
</dbReference>
<feature type="domain" description="C2H2-type" evidence="9">
    <location>
        <begin position="97"/>
        <end position="124"/>
    </location>
</feature>
<comment type="caution">
    <text evidence="10">The sequence shown here is derived from an EMBL/GenBank/DDBJ whole genome shotgun (WGS) entry which is preliminary data.</text>
</comment>
<keyword evidence="7" id="KW-0539">Nucleus</keyword>
<dbReference type="InterPro" id="IPR050331">
    <property type="entry name" value="Zinc_finger"/>
</dbReference>
<evidence type="ECO:0000313" key="11">
    <source>
        <dbReference type="Proteomes" id="UP001372834"/>
    </source>
</evidence>
<evidence type="ECO:0000256" key="6">
    <source>
        <dbReference type="ARBA" id="ARBA00023125"/>
    </source>
</evidence>